<dbReference type="InterPro" id="IPR011990">
    <property type="entry name" value="TPR-like_helical_dom_sf"/>
</dbReference>
<comment type="caution">
    <text evidence="3">The sequence shown here is derived from an EMBL/GenBank/DDBJ whole genome shotgun (WGS) entry which is preliminary data.</text>
</comment>
<dbReference type="PROSITE" id="PS50005">
    <property type="entry name" value="TPR"/>
    <property type="match status" value="1"/>
</dbReference>
<dbReference type="InterPro" id="IPR010982">
    <property type="entry name" value="Lambda_DNA-bd_dom_sf"/>
</dbReference>
<name>U2EES3_9MOLU</name>
<dbReference type="SUPFAM" id="SSF48452">
    <property type="entry name" value="TPR-like"/>
    <property type="match status" value="1"/>
</dbReference>
<evidence type="ECO:0000313" key="4">
    <source>
        <dbReference type="Proteomes" id="UP000005707"/>
    </source>
</evidence>
<dbReference type="SUPFAM" id="SSF47413">
    <property type="entry name" value="lambda repressor-like DNA-binding domains"/>
    <property type="match status" value="1"/>
</dbReference>
<dbReference type="OrthoDB" id="9805356at2"/>
<dbReference type="InterPro" id="IPR019734">
    <property type="entry name" value="TPR_rpt"/>
</dbReference>
<dbReference type="PROSITE" id="PS50943">
    <property type="entry name" value="HTH_CROC1"/>
    <property type="match status" value="1"/>
</dbReference>
<dbReference type="Proteomes" id="UP000005707">
    <property type="component" value="Unassembled WGS sequence"/>
</dbReference>
<accession>U2EES3</accession>
<keyword evidence="4" id="KW-1185">Reference proteome</keyword>
<evidence type="ECO:0000256" key="1">
    <source>
        <dbReference type="PROSITE-ProRule" id="PRU00339"/>
    </source>
</evidence>
<proteinExistence type="predicted"/>
<reference evidence="3 4" key="2">
    <citation type="journal article" date="2013" name="PLoS ONE">
        <title>INDIGO - INtegrated Data Warehouse of MIcrobial GenOmes with Examples from the Red Sea Extremophiles.</title>
        <authorList>
            <person name="Alam I."/>
            <person name="Antunes A."/>
            <person name="Kamau A.A."/>
            <person name="Ba Alawi W."/>
            <person name="Kalkatawi M."/>
            <person name="Stingl U."/>
            <person name="Bajic V.B."/>
        </authorList>
    </citation>
    <scope>NUCLEOTIDE SEQUENCE [LARGE SCALE GENOMIC DNA]</scope>
    <source>
        <strain evidence="3 4">SSD-17B</strain>
    </source>
</reference>
<dbReference type="STRING" id="1033810.HLPCO_000109"/>
<sequence length="425" mass="50923">MHELGNEKDIKVKLGQIIKLNRIKCTMTQSQLAALINCDQSVISRIEKGNEYIDQSIYSFALKQFNMSFEEQPEFKESIKSLITRFLTLYEEESFNELINLEKKIANSISNCKNILLNYELYVLECVLYYIKGEHEECKVLLNEIEPLIQVCNPTVQRLYTVFKCKMLYDNRNLDSILTTVISFFEENEGARDDLLLNYWLGVYYFLTNKRMLCLRHLYVAYRSYQEGNIVKAIKIRLMIALMLIRENKVTQAIATFLEMIKMNATHRIPMKMRHTLLSNLGYCYYLNKSYKKAIYYFELALEINDSYDYYFSYYFLLKLYKQVNDNQKFKSIANKVRRGIRISESKGESSSIGLHASFLYLKKDKDCDFDYYQYIERHIVDHVYYYFDKPIRFELLKELLEHYWNQKQYKKYRNLQGEIIKCYA</sequence>
<evidence type="ECO:0000259" key="2">
    <source>
        <dbReference type="PROSITE" id="PS50943"/>
    </source>
</evidence>
<dbReference type="Pfam" id="PF01381">
    <property type="entry name" value="HTH_3"/>
    <property type="match status" value="1"/>
</dbReference>
<evidence type="ECO:0000313" key="3">
    <source>
        <dbReference type="EMBL" id="ERJ13458.1"/>
    </source>
</evidence>
<dbReference type="EMBL" id="AFNU02000001">
    <property type="protein sequence ID" value="ERJ13458.1"/>
    <property type="molecule type" value="Genomic_DNA"/>
</dbReference>
<feature type="domain" description="HTH cro/C1-type" evidence="2">
    <location>
        <begin position="18"/>
        <end position="72"/>
    </location>
</feature>
<dbReference type="CDD" id="cd00093">
    <property type="entry name" value="HTH_XRE"/>
    <property type="match status" value="1"/>
</dbReference>
<gene>
    <name evidence="3" type="ORF">HLPCO_000109</name>
</gene>
<dbReference type="InParanoid" id="U2EES3"/>
<reference evidence="3 4" key="1">
    <citation type="journal article" date="2011" name="J. Bacteriol.">
        <title>Genome sequence of Haloplasma contractile, an unusual contractile bacterium from a deep-sea anoxic brine lake.</title>
        <authorList>
            <person name="Antunes A."/>
            <person name="Alam I."/>
            <person name="El Dorry H."/>
            <person name="Siam R."/>
            <person name="Robertson A."/>
            <person name="Bajic V.B."/>
            <person name="Stingl U."/>
        </authorList>
    </citation>
    <scope>NUCLEOTIDE SEQUENCE [LARGE SCALE GENOMIC DNA]</scope>
    <source>
        <strain evidence="3 4">SSD-17B</strain>
    </source>
</reference>
<protein>
    <submittedName>
        <fullName evidence="3">Transcriptional activator protein</fullName>
    </submittedName>
</protein>
<feature type="repeat" description="TPR" evidence="1">
    <location>
        <begin position="275"/>
        <end position="308"/>
    </location>
</feature>
<dbReference type="InterPro" id="IPR001387">
    <property type="entry name" value="Cro/C1-type_HTH"/>
</dbReference>
<dbReference type="GO" id="GO:0003677">
    <property type="term" value="F:DNA binding"/>
    <property type="evidence" value="ECO:0007669"/>
    <property type="project" value="InterPro"/>
</dbReference>
<dbReference type="SMART" id="SM00028">
    <property type="entry name" value="TPR"/>
    <property type="match status" value="3"/>
</dbReference>
<dbReference type="Gene3D" id="1.25.40.10">
    <property type="entry name" value="Tetratricopeptide repeat domain"/>
    <property type="match status" value="2"/>
</dbReference>
<dbReference type="RefSeq" id="WP_008826436.1">
    <property type="nucleotide sequence ID" value="NZ_AFNU02000001.1"/>
</dbReference>
<organism evidence="3 4">
    <name type="scientific">Haloplasma contractile SSD-17B</name>
    <dbReference type="NCBI Taxonomy" id="1033810"/>
    <lineage>
        <taxon>Bacteria</taxon>
        <taxon>Bacillati</taxon>
        <taxon>Mycoplasmatota</taxon>
        <taxon>Mollicutes</taxon>
        <taxon>Haloplasmatales</taxon>
        <taxon>Haloplasmataceae</taxon>
        <taxon>Haloplasma</taxon>
    </lineage>
</organism>
<dbReference type="AlphaFoldDB" id="U2EES3"/>
<keyword evidence="1" id="KW-0802">TPR repeat</keyword>